<accession>A0A378TJQ7</accession>
<organism evidence="1 2">
    <name type="scientific">Mycolicibacterium tokaiense</name>
    <dbReference type="NCBI Taxonomy" id="39695"/>
    <lineage>
        <taxon>Bacteria</taxon>
        <taxon>Bacillati</taxon>
        <taxon>Actinomycetota</taxon>
        <taxon>Actinomycetes</taxon>
        <taxon>Mycobacteriales</taxon>
        <taxon>Mycobacteriaceae</taxon>
        <taxon>Mycolicibacterium</taxon>
    </lineage>
</organism>
<dbReference type="Proteomes" id="UP000254978">
    <property type="component" value="Unassembled WGS sequence"/>
</dbReference>
<dbReference type="EMBL" id="UGQT01000001">
    <property type="protein sequence ID" value="STZ60794.1"/>
    <property type="molecule type" value="Genomic_DNA"/>
</dbReference>
<protein>
    <submittedName>
        <fullName evidence="1">Gp13 protein</fullName>
    </submittedName>
</protein>
<evidence type="ECO:0000313" key="2">
    <source>
        <dbReference type="Proteomes" id="UP000254978"/>
    </source>
</evidence>
<gene>
    <name evidence="1" type="ORF">NCTC10821_04338</name>
</gene>
<keyword evidence="2" id="KW-1185">Reference proteome</keyword>
<name>A0A378TJQ7_9MYCO</name>
<reference evidence="1 2" key="1">
    <citation type="submission" date="2018-06" db="EMBL/GenBank/DDBJ databases">
        <authorList>
            <consortium name="Pathogen Informatics"/>
            <person name="Doyle S."/>
        </authorList>
    </citation>
    <scope>NUCLEOTIDE SEQUENCE [LARGE SCALE GENOMIC DNA]</scope>
    <source>
        <strain evidence="1 2">NCTC10821</strain>
    </source>
</reference>
<sequence>MTASTSLPDFLVQTYDHMVPVPFTPPPLSPAPHGLYGATQWVPETGPTRWLDAGVQIRPAGNYGGAESFGVWNAGWCASLDDLTPEDRKIGLRPEVPEPFDAMTVWGADGCDLTEPSRAEVETRAAQVFRLEEHNAVERQFAARLLTDAVAPAEANDIVAAVSALEIALGRTNTLGFIHASSGWAARAAQANLLIRAGAGYITPLGHRWVFGGGYIDGLTDTLVATSQPYGWRSEVQLRTAVDQHVNTFIAIAERSVVVGYERLLGAVEIG</sequence>
<dbReference type="AlphaFoldDB" id="A0A378TJQ7"/>
<evidence type="ECO:0000313" key="1">
    <source>
        <dbReference type="EMBL" id="STZ60794.1"/>
    </source>
</evidence>
<proteinExistence type="predicted"/>